<dbReference type="RefSeq" id="XP_009046808.1">
    <property type="nucleotide sequence ID" value="XM_009048560.1"/>
</dbReference>
<gene>
    <name evidence="9" type="ORF">LOTGIDRAFT_171984</name>
</gene>
<dbReference type="GO" id="GO:0005737">
    <property type="term" value="C:cytoplasm"/>
    <property type="evidence" value="ECO:0007669"/>
    <property type="project" value="UniProtKB-SubCell"/>
</dbReference>
<evidence type="ECO:0000256" key="4">
    <source>
        <dbReference type="ARBA" id="ARBA00022679"/>
    </source>
</evidence>
<dbReference type="InterPro" id="IPR011009">
    <property type="entry name" value="Kinase-like_dom_sf"/>
</dbReference>
<keyword evidence="5" id="KW-0547">Nucleotide-binding</keyword>
<organism evidence="9 10">
    <name type="scientific">Lottia gigantea</name>
    <name type="common">Giant owl limpet</name>
    <dbReference type="NCBI Taxonomy" id="225164"/>
    <lineage>
        <taxon>Eukaryota</taxon>
        <taxon>Metazoa</taxon>
        <taxon>Spiralia</taxon>
        <taxon>Lophotrochozoa</taxon>
        <taxon>Mollusca</taxon>
        <taxon>Gastropoda</taxon>
        <taxon>Patellogastropoda</taxon>
        <taxon>Lottioidea</taxon>
        <taxon>Lottiidae</taxon>
        <taxon>Lottia</taxon>
    </lineage>
</organism>
<proteinExistence type="predicted"/>
<dbReference type="STRING" id="225164.V4AY69"/>
<dbReference type="GO" id="GO:0005524">
    <property type="term" value="F:ATP binding"/>
    <property type="evidence" value="ECO:0007669"/>
    <property type="project" value="UniProtKB-KW"/>
</dbReference>
<dbReference type="CTD" id="20241967"/>
<dbReference type="KEGG" id="lgi:LOTGIDRAFT_171984"/>
<dbReference type="Gene3D" id="1.10.510.10">
    <property type="entry name" value="Transferase(Phosphotransferase) domain 1"/>
    <property type="match status" value="1"/>
</dbReference>
<dbReference type="Pfam" id="PF00069">
    <property type="entry name" value="Pkinase"/>
    <property type="match status" value="1"/>
</dbReference>
<dbReference type="SMART" id="SM00220">
    <property type="entry name" value="S_TKc"/>
    <property type="match status" value="1"/>
</dbReference>
<dbReference type="AlphaFoldDB" id="V4AY69"/>
<keyword evidence="10" id="KW-1185">Reference proteome</keyword>
<reference evidence="9 10" key="1">
    <citation type="journal article" date="2013" name="Nature">
        <title>Insights into bilaterian evolution from three spiralian genomes.</title>
        <authorList>
            <person name="Simakov O."/>
            <person name="Marletaz F."/>
            <person name="Cho S.J."/>
            <person name="Edsinger-Gonzales E."/>
            <person name="Havlak P."/>
            <person name="Hellsten U."/>
            <person name="Kuo D.H."/>
            <person name="Larsson T."/>
            <person name="Lv J."/>
            <person name="Arendt D."/>
            <person name="Savage R."/>
            <person name="Osoegawa K."/>
            <person name="de Jong P."/>
            <person name="Grimwood J."/>
            <person name="Chapman J.A."/>
            <person name="Shapiro H."/>
            <person name="Aerts A."/>
            <person name="Otillar R.P."/>
            <person name="Terry A.Y."/>
            <person name="Boore J.L."/>
            <person name="Grigoriev I.V."/>
            <person name="Lindberg D.R."/>
            <person name="Seaver E.C."/>
            <person name="Weisblat D.A."/>
            <person name="Putnam N.H."/>
            <person name="Rokhsar D.S."/>
        </authorList>
    </citation>
    <scope>NUCLEOTIDE SEQUENCE [LARGE SCALE GENOMIC DNA]</scope>
</reference>
<name>V4AY69_LOTGI</name>
<evidence type="ECO:0000313" key="9">
    <source>
        <dbReference type="EMBL" id="ESP02513.1"/>
    </source>
</evidence>
<evidence type="ECO:0000256" key="3">
    <source>
        <dbReference type="ARBA" id="ARBA00022527"/>
    </source>
</evidence>
<dbReference type="OMA" id="HNEYCIS"/>
<feature type="domain" description="Protein kinase" evidence="8">
    <location>
        <begin position="18"/>
        <end position="333"/>
    </location>
</feature>
<evidence type="ECO:0000256" key="6">
    <source>
        <dbReference type="ARBA" id="ARBA00022777"/>
    </source>
</evidence>
<comment type="subcellular location">
    <subcellularLocation>
        <location evidence="1">Cytoplasm</location>
    </subcellularLocation>
</comment>
<keyword evidence="3" id="KW-0723">Serine/threonine-protein kinase</keyword>
<dbReference type="Gene3D" id="3.30.200.20">
    <property type="entry name" value="Phosphorylase Kinase, domain 1"/>
    <property type="match status" value="1"/>
</dbReference>
<keyword evidence="4" id="KW-0808">Transferase</keyword>
<accession>V4AY69</accession>
<evidence type="ECO:0000313" key="10">
    <source>
        <dbReference type="Proteomes" id="UP000030746"/>
    </source>
</evidence>
<dbReference type="InterPro" id="IPR000719">
    <property type="entry name" value="Prot_kinase_dom"/>
</dbReference>
<dbReference type="PROSITE" id="PS50011">
    <property type="entry name" value="PROTEIN_KINASE_DOM"/>
    <property type="match status" value="1"/>
</dbReference>
<evidence type="ECO:0000256" key="1">
    <source>
        <dbReference type="ARBA" id="ARBA00004496"/>
    </source>
</evidence>
<dbReference type="SUPFAM" id="SSF56112">
    <property type="entry name" value="Protein kinase-like (PK-like)"/>
    <property type="match status" value="1"/>
</dbReference>
<dbReference type="GeneID" id="20241967"/>
<evidence type="ECO:0000256" key="2">
    <source>
        <dbReference type="ARBA" id="ARBA00022490"/>
    </source>
</evidence>
<keyword evidence="7" id="KW-0067">ATP-binding</keyword>
<evidence type="ECO:0000259" key="8">
    <source>
        <dbReference type="PROSITE" id="PS50011"/>
    </source>
</evidence>
<dbReference type="PANTHER" id="PTHR22969">
    <property type="entry name" value="IKB KINASE"/>
    <property type="match status" value="1"/>
</dbReference>
<dbReference type="HOGENOM" id="CLU_590920_0_0_1"/>
<keyword evidence="6" id="KW-0418">Kinase</keyword>
<dbReference type="PANTHER" id="PTHR22969:SF15">
    <property type="entry name" value="FI05319P"/>
    <property type="match status" value="1"/>
</dbReference>
<dbReference type="Proteomes" id="UP000030746">
    <property type="component" value="Unassembled WGS sequence"/>
</dbReference>
<evidence type="ECO:0000256" key="5">
    <source>
        <dbReference type="ARBA" id="ARBA00022741"/>
    </source>
</evidence>
<dbReference type="InterPro" id="IPR051180">
    <property type="entry name" value="IKK"/>
</dbReference>
<dbReference type="OrthoDB" id="10013850at2759"/>
<protein>
    <recommendedName>
        <fullName evidence="8">Protein kinase domain-containing protein</fullName>
    </recommendedName>
</protein>
<dbReference type="FunFam" id="1.10.510.10:FF:000100">
    <property type="entry name" value="inhibitor of nuclear factor kappa-B kinase subunit epsilon"/>
    <property type="match status" value="1"/>
</dbReference>
<keyword evidence="2" id="KW-0963">Cytoplasm</keyword>
<sequence length="463" mass="53872">MLHTRYNIQIDTHQTTSHLYRERIGSGSSCDVYLGFEKGTGKIRALKILKDRSWDRELMKEAESLLKLKRHPNIIEYYGKDKDLRTKQSCLVIEYCSGGSLHTFLKEVPNIHGLPDSEFLILLDHITSGLEHLRQHNCIHRDIKPGNILRHVTSDKRTIYKLSDFGASRMMRNCDEEFMSLAGTEEYLHPAMYEKAFVNRKSSATFNHNADLWSLGCTLFQAVTGAMPFVPFDGARNNRITMYEMIACKPHGAISGSQTSSDSYISWNCSLPADSNMTRSLQKYILRILVGLLEADTSKQWSFVLYKNTVSAILKMKYMVVLNCDDKAVHEFYLNPTSRTIIQHKNYRIEKKYQPWFEIYRQIRSLFDITKSKFEGSLKNGMKSVFENMNVFEFYDRLKSVKTRIENTGHEKLSFQMPEELDNDWFKLTNAIFDRSQELLHRIQGRKKSILDEYETSLHQADK</sequence>
<dbReference type="EMBL" id="KB200213">
    <property type="protein sequence ID" value="ESP02513.1"/>
    <property type="molecule type" value="Genomic_DNA"/>
</dbReference>
<dbReference type="GO" id="GO:0004674">
    <property type="term" value="F:protein serine/threonine kinase activity"/>
    <property type="evidence" value="ECO:0007669"/>
    <property type="project" value="UniProtKB-KW"/>
</dbReference>
<evidence type="ECO:0000256" key="7">
    <source>
        <dbReference type="ARBA" id="ARBA00022840"/>
    </source>
</evidence>